<dbReference type="Gene3D" id="1.25.40.10">
    <property type="entry name" value="Tetratricopeptide repeat domain"/>
    <property type="match status" value="1"/>
</dbReference>
<evidence type="ECO:0000256" key="1">
    <source>
        <dbReference type="ARBA" id="ARBA00022679"/>
    </source>
</evidence>
<dbReference type="PROSITE" id="PS50011">
    <property type="entry name" value="PROTEIN_KINASE_DOM"/>
    <property type="match status" value="1"/>
</dbReference>
<dbReference type="PANTHER" id="PTHR44329">
    <property type="entry name" value="SERINE/THREONINE-PROTEIN KINASE TNNI3K-RELATED"/>
    <property type="match status" value="1"/>
</dbReference>
<evidence type="ECO:0000256" key="5">
    <source>
        <dbReference type="SAM" id="Coils"/>
    </source>
</evidence>
<dbReference type="InterPro" id="IPR051681">
    <property type="entry name" value="Ser/Thr_Kinases-Pseudokinases"/>
</dbReference>
<dbReference type="Gene3D" id="1.10.510.10">
    <property type="entry name" value="Transferase(Phosphotransferase) domain 1"/>
    <property type="match status" value="1"/>
</dbReference>
<name>A0A8H3KSW4_9GLOM</name>
<evidence type="ECO:0000313" key="7">
    <source>
        <dbReference type="EMBL" id="GES72827.1"/>
    </source>
</evidence>
<dbReference type="InterPro" id="IPR001245">
    <property type="entry name" value="Ser-Thr/Tyr_kinase_cat_dom"/>
</dbReference>
<feature type="domain" description="Protein kinase" evidence="6">
    <location>
        <begin position="33"/>
        <end position="294"/>
    </location>
</feature>
<dbReference type="Proteomes" id="UP000615446">
    <property type="component" value="Unassembled WGS sequence"/>
</dbReference>
<comment type="caution">
    <text evidence="7">The sequence shown here is derived from an EMBL/GenBank/DDBJ whole genome shotgun (WGS) entry which is preliminary data.</text>
</comment>
<dbReference type="SMART" id="SM00671">
    <property type="entry name" value="SEL1"/>
    <property type="match status" value="4"/>
</dbReference>
<dbReference type="InterPro" id="IPR011990">
    <property type="entry name" value="TPR-like_helical_dom_sf"/>
</dbReference>
<feature type="coiled-coil region" evidence="5">
    <location>
        <begin position="1581"/>
        <end position="1615"/>
    </location>
</feature>
<dbReference type="EMBL" id="BLAL01000004">
    <property type="protein sequence ID" value="GES72827.1"/>
    <property type="molecule type" value="Genomic_DNA"/>
</dbReference>
<accession>A0A8H3KSW4</accession>
<dbReference type="InterPro" id="IPR006597">
    <property type="entry name" value="Sel1-like"/>
</dbReference>
<evidence type="ECO:0000256" key="4">
    <source>
        <dbReference type="ARBA" id="ARBA00022840"/>
    </source>
</evidence>
<evidence type="ECO:0000256" key="3">
    <source>
        <dbReference type="ARBA" id="ARBA00022777"/>
    </source>
</evidence>
<proteinExistence type="predicted"/>
<dbReference type="GO" id="GO:0005524">
    <property type="term" value="F:ATP binding"/>
    <property type="evidence" value="ECO:0007669"/>
    <property type="project" value="UniProtKB-KW"/>
</dbReference>
<evidence type="ECO:0000259" key="6">
    <source>
        <dbReference type="PROSITE" id="PS50011"/>
    </source>
</evidence>
<dbReference type="SUPFAM" id="SSF81901">
    <property type="entry name" value="HCP-like"/>
    <property type="match status" value="1"/>
</dbReference>
<keyword evidence="2" id="KW-0547">Nucleotide-binding</keyword>
<dbReference type="PANTHER" id="PTHR44329:SF288">
    <property type="entry name" value="MITOGEN-ACTIVATED PROTEIN KINASE KINASE KINASE 20"/>
    <property type="match status" value="1"/>
</dbReference>
<dbReference type="GO" id="GO:0004674">
    <property type="term" value="F:protein serine/threonine kinase activity"/>
    <property type="evidence" value="ECO:0007669"/>
    <property type="project" value="TreeGrafter"/>
</dbReference>
<keyword evidence="3 7" id="KW-0418">Kinase</keyword>
<keyword evidence="4" id="KW-0067">ATP-binding</keyword>
<keyword evidence="1" id="KW-0808">Transferase</keyword>
<dbReference type="Pfam" id="PF07714">
    <property type="entry name" value="PK_Tyr_Ser-Thr"/>
    <property type="match status" value="1"/>
</dbReference>
<dbReference type="InterPro" id="IPR000719">
    <property type="entry name" value="Prot_kinase_dom"/>
</dbReference>
<organism evidence="7 8">
    <name type="scientific">Rhizophagus clarus</name>
    <dbReference type="NCBI Taxonomy" id="94130"/>
    <lineage>
        <taxon>Eukaryota</taxon>
        <taxon>Fungi</taxon>
        <taxon>Fungi incertae sedis</taxon>
        <taxon>Mucoromycota</taxon>
        <taxon>Glomeromycotina</taxon>
        <taxon>Glomeromycetes</taxon>
        <taxon>Glomerales</taxon>
        <taxon>Glomeraceae</taxon>
        <taxon>Rhizophagus</taxon>
    </lineage>
</organism>
<protein>
    <submittedName>
        <fullName evidence="7">Kinase-like domain-containing protein</fullName>
    </submittedName>
</protein>
<dbReference type="InterPro" id="IPR011009">
    <property type="entry name" value="Kinase-like_dom_sf"/>
</dbReference>
<keyword evidence="5" id="KW-0175">Coiled coil</keyword>
<dbReference type="SMART" id="SM00220">
    <property type="entry name" value="S_TKc"/>
    <property type="match status" value="1"/>
</dbReference>
<dbReference type="SUPFAM" id="SSF56112">
    <property type="entry name" value="Protein kinase-like (PK-like)"/>
    <property type="match status" value="1"/>
</dbReference>
<reference evidence="7" key="1">
    <citation type="submission" date="2019-10" db="EMBL/GenBank/DDBJ databases">
        <title>Conservation and host-specific expression of non-tandemly repeated heterogenous ribosome RNA gene in arbuscular mycorrhizal fungi.</title>
        <authorList>
            <person name="Maeda T."/>
            <person name="Kobayashi Y."/>
            <person name="Nakagawa T."/>
            <person name="Ezawa T."/>
            <person name="Yamaguchi K."/>
            <person name="Bino T."/>
            <person name="Nishimoto Y."/>
            <person name="Shigenobu S."/>
            <person name="Kawaguchi M."/>
        </authorList>
    </citation>
    <scope>NUCLEOTIDE SEQUENCE</scope>
    <source>
        <strain evidence="7">HR1</strain>
    </source>
</reference>
<evidence type="ECO:0000313" key="8">
    <source>
        <dbReference type="Proteomes" id="UP000615446"/>
    </source>
</evidence>
<sequence>MTSSLNTDTDKTIQWIEDGIKNRYINYYEYSEFQNQKSMSERMFCIVYKANWESFNTVVTLKSFKDTYHTKEIANEIQILNEVHLHANIIKFFGITKRKNNDYLLILEYAEGGTLRDHLEKNPNKLNFNVKLQFAIQISDAVSYLHQKNIIHCDLNSKNILIHQNKAKLSDFGLSRRLAEVQNSVKLASIEMLPYTDPLLFEELNNVQHYKANKKSDVYSIGVLLWEISSERLPFEYHNSRTLITELQNGKRESPVPGTPDKYVDIYKSCWQSNPNDRPNIHQILSGLKSLETLVINKNEIIKNGDNEGDTKLLKSNEIDSLKNKFHTMKIDGNPLDLDNYKTLSYRKLQEGGIIKDNYNQLINQYIISNNKNDNKQQNNILLGEFLRQGIVTEKDEFKALEYQLGEYYFYGTGTEKNVVKAFELYKAATEKGDINAMCDLGYCYQHGIGTVKDELKAFELYKAAAEKGHITSMNYLGECYQRGIGTVKDEIKAFELYKELVNKGHIYSIYDLGNCYRDGIGTEKNEFKALELYKMAEKRIDDNGKSYQHGIKAAKNETNTFELYKVTTEKSNEQNTQVTYSSSNVTFDYNETSDQSSSRTLKKITKLFESSSEQIIRKFKLNHGLISTDSSMRPSIQAITVKDGELKMSLYEGQPLIYTYINSSNYYNENKPFDACINFPIAEIIYNGDLLKSFLKHKDNDENFSELYGDFLARKFLVGGRLFIKDFNLATSAQVDILKFYLLYIYKSAKCSTKIQFNNLFELSLLPKIVTLDGEELSTHAKLITWMNDLYQKKIASVISYNNLVPVTELRHNISLDDHVTFIEKQPGVANFKERLTFEEWIGDEVHDNLVSWTENFHIFRGLIIDKDYEIKISEKTIINFIEIPEVNLNEKIYLKIIEPSTNLETSLISNNIFSFKNLSTFPFTNNNHLKSYKDNVYILLKHERYEILLNKDHIKPTKEFERQIENALNSVKPLKALRDIFNKYGHLFPQRIILGRSLRNILPKESVSFDNFDKIDFNLVSSVPTTSFYDCNFNSELKISDYFQNIPNLTYLLTQEGEVIKKNDIYNWIQNTDKNLEIIEFDNVIPLYKIFEIKQQRKIDEVIKNGFRIIMTGITDLKDLNNNNVMHYKRINLNPESVFEDEDYEVFGSIITENNTKLEEICVNFGLYDFSGFYAIIKKLKETNVDITKCYVLWMIVGNPSKLLVLSPNNREFQVDCVKVSVTLQIDESNHYIKTDPIPISQGFTTVVHAYCPSTNYEPINIIKLVGWNDDHINFQIKYDRSNLITFNDNIEIDLHICLLSEANKNLKIDYEERECSLDLIGYVLTKENLNYKLPNEIKSAEAKSNESDTPSSIDTELKDIPFIDDQVIGYKENLNYKLPSEIRLAEAKSNKSDTLSSIDTKLKDIPFIDDQVIIEKSNRTNINKHVSQAYRKKSNKKAEAKSNKSDTLASIDTELKDIPFQVIIEKSNRTNINKHVSQVYRKKSNKKAPVRWETSEIIELLNFIDDNYELWMRSRINACYKVIEVTNSNRDSTSVYAKIRTIIKDFERYLKTGESSSLLMNNDEIFNLVNSIYNKIENKMIVNKKMEENKEMKKSEKEIKKKSEEMTEITNNFRNEVKKMSEEKIDKIIRETYTNEPNEQMRKICEDKVAEIMKIEEKLFEILDSTNHKYESLKNFV</sequence>
<dbReference type="Pfam" id="PF08238">
    <property type="entry name" value="Sel1"/>
    <property type="match status" value="4"/>
</dbReference>
<dbReference type="OrthoDB" id="2393117at2759"/>
<dbReference type="PRINTS" id="PR00109">
    <property type="entry name" value="TYRKINASE"/>
</dbReference>
<evidence type="ECO:0000256" key="2">
    <source>
        <dbReference type="ARBA" id="ARBA00022741"/>
    </source>
</evidence>
<gene>
    <name evidence="7" type="ORF">RCL2_000037400</name>
</gene>